<name>A0A2H3E7S2_ARMGA</name>
<sequence>MHIRFASLSSSLNGSGFILAYAWSWKLASCEDCYHPVIVHCHLLFVMVPAGAAINTFACHGISRNM</sequence>
<evidence type="ECO:0000313" key="3">
    <source>
        <dbReference type="Proteomes" id="UP000217790"/>
    </source>
</evidence>
<reference evidence="3" key="1">
    <citation type="journal article" date="2017" name="Nat. Ecol. Evol.">
        <title>Genome expansion and lineage-specific genetic innovations in the forest pathogenic fungi Armillaria.</title>
        <authorList>
            <person name="Sipos G."/>
            <person name="Prasanna A.N."/>
            <person name="Walter M.C."/>
            <person name="O'Connor E."/>
            <person name="Balint B."/>
            <person name="Krizsan K."/>
            <person name="Kiss B."/>
            <person name="Hess J."/>
            <person name="Varga T."/>
            <person name="Slot J."/>
            <person name="Riley R."/>
            <person name="Boka B."/>
            <person name="Rigling D."/>
            <person name="Barry K."/>
            <person name="Lee J."/>
            <person name="Mihaltcheva S."/>
            <person name="LaButti K."/>
            <person name="Lipzen A."/>
            <person name="Waldron R."/>
            <person name="Moloney N.M."/>
            <person name="Sperisen C."/>
            <person name="Kredics L."/>
            <person name="Vagvoelgyi C."/>
            <person name="Patrignani A."/>
            <person name="Fitzpatrick D."/>
            <person name="Nagy I."/>
            <person name="Doyle S."/>
            <person name="Anderson J.B."/>
            <person name="Grigoriev I.V."/>
            <person name="Gueldener U."/>
            <person name="Muensterkoetter M."/>
            <person name="Nagy L.G."/>
        </authorList>
    </citation>
    <scope>NUCLEOTIDE SEQUENCE [LARGE SCALE GENOMIC DNA]</scope>
    <source>
        <strain evidence="3">Ar21-2</strain>
    </source>
</reference>
<keyword evidence="3" id="KW-1185">Reference proteome</keyword>
<dbReference type="Proteomes" id="UP000217790">
    <property type="component" value="Unassembled WGS sequence"/>
</dbReference>
<proteinExistence type="predicted"/>
<dbReference type="EMBL" id="KZ293651">
    <property type="protein sequence ID" value="PBK95706.1"/>
    <property type="molecule type" value="Genomic_DNA"/>
</dbReference>
<gene>
    <name evidence="2" type="ORF">ARMGADRAFT_1010632</name>
</gene>
<evidence type="ECO:0000313" key="2">
    <source>
        <dbReference type="EMBL" id="PBK95706.1"/>
    </source>
</evidence>
<evidence type="ECO:0000256" key="1">
    <source>
        <dbReference type="SAM" id="Phobius"/>
    </source>
</evidence>
<dbReference type="AlphaFoldDB" id="A0A2H3E7S2"/>
<dbReference type="InParanoid" id="A0A2H3E7S2"/>
<keyword evidence="1" id="KW-0472">Membrane</keyword>
<organism evidence="2 3">
    <name type="scientific">Armillaria gallica</name>
    <name type="common">Bulbous honey fungus</name>
    <name type="synonym">Armillaria bulbosa</name>
    <dbReference type="NCBI Taxonomy" id="47427"/>
    <lineage>
        <taxon>Eukaryota</taxon>
        <taxon>Fungi</taxon>
        <taxon>Dikarya</taxon>
        <taxon>Basidiomycota</taxon>
        <taxon>Agaricomycotina</taxon>
        <taxon>Agaricomycetes</taxon>
        <taxon>Agaricomycetidae</taxon>
        <taxon>Agaricales</taxon>
        <taxon>Marasmiineae</taxon>
        <taxon>Physalacriaceae</taxon>
        <taxon>Armillaria</taxon>
    </lineage>
</organism>
<protein>
    <submittedName>
        <fullName evidence="2">Uncharacterized protein</fullName>
    </submittedName>
</protein>
<feature type="non-terminal residue" evidence="2">
    <location>
        <position position="66"/>
    </location>
</feature>
<keyword evidence="1" id="KW-0812">Transmembrane</keyword>
<keyword evidence="1" id="KW-1133">Transmembrane helix</keyword>
<accession>A0A2H3E7S2</accession>
<feature type="transmembrane region" description="Helical" evidence="1">
    <location>
        <begin position="37"/>
        <end position="58"/>
    </location>
</feature>
<feature type="transmembrane region" description="Helical" evidence="1">
    <location>
        <begin position="5"/>
        <end position="25"/>
    </location>
</feature>